<dbReference type="PANTHER" id="PTHR22754:SF32">
    <property type="entry name" value="DISCO-INTERACTING PROTEIN 2"/>
    <property type="match status" value="1"/>
</dbReference>
<sequence>MSSELMAELSAAVRAHAGVSDAACGVRRQARSRAATPARTPVTGATAEREVGGADLPTAEVHGGELPHDPSAPTTLQEGLRLAAELAPDRGTTFIAADGGESFQSYAELLTEARELLAGLGERGLAPGDSVLFQFAGNRNFVTAFWACVLGGYVPTPCGVPLGFDRENAGTRKLRNAWELLGRPVILTDAELLEGVRGLGSGWDAEITAYCNEELRRAGADADPHPVEPGDPAVQLLTSGSTGVPKCVRHAHASIIARTLASAAVNGFGEHDVSLNWIPMDHVGGVIMHNVSNVVLRHQHVNAETDAFLADPLVWMDWVHRFRVTNTWAPNFAFSLFNDNAERAAGRAWDLSCLRHICNGGEAVVTRTAQRFLEVLRPYGLPADALLPTFGMSEIASGTIYSRLSADDPAQGTISVEKASLGGRLRVVPPRDVPEVITFTEVGRPLPGLALRIADDHDRPLPEDHVGRVQFSGSTMMTGYYRNDEANRKACTEDGWFNSGDLGFVHDGRLTLTGRDSDLIVIQGVNYLNFDIESVVEQVPGTEVTFVAACNDAGEGTDTDRLVVFFVPASADVAGTVAAIRARLAFDIGLQPHQVVPVEREAFPKTGSGKIQRSQLVADLRAGKFADALRALEGGPVEEEPPSEDNWFFERVWTAQSIVESESRAGVRVLFADVEREQWLGEHDVVVLPGTRFARDGNRFSIDDANPAHYRELLTAVRSDFGRIDAVVHAWAATPGGDIDAGLRSGALSVRMLLGELASWERRPEVLVLTTGGVRTGDGDAVDVAKGALPGLVRTAVAEGAVPVLRQVDLPAATPERWAAIVRAELDAVPDADVVAHRGGTRLVPRLRPVEPEAGSSPALVQGGVYAITGGLGGIAQQIAEYLLAAYQARLLLIGRSPVAEGTPKAERLADLRTLGEVEYRALDVGDTAALHSAVAQAERRWGRSLDGVLHLASNDVSQQWSRLEEHTVARASRGEFARTYRAKVHGTMAIAEVLRDRPDTLLVLFSSVNAEFGGSSFGAYSSANSFLNGFADHWGHELGRPVRCLSWSMWTGSGMNRGSPSAAAASRGFVPIDDASGLSSLLTALGQDRVNLLIGLDGRNEDIIAELAPEHSRSTEIVVAYSGAGVDEAELREATAELVARCEAPVRFSRVDRVPRDAAGRVDQAGLLAAARAASAGERRRYAEPETDLERRLAAIWGEVLGRERVGRDDAFFELGGNSLRAAQLVARINGTLPARMAVHQLYDHPTVGRLAEVLDKAR</sequence>
<dbReference type="InterPro" id="IPR036291">
    <property type="entry name" value="NAD(P)-bd_dom_sf"/>
</dbReference>
<dbReference type="Gene3D" id="3.40.50.12780">
    <property type="entry name" value="N-terminal domain of ligase-like"/>
    <property type="match status" value="1"/>
</dbReference>
<dbReference type="SUPFAM" id="SSF51735">
    <property type="entry name" value="NAD(P)-binding Rossmann-fold domains"/>
    <property type="match status" value="2"/>
</dbReference>
<comment type="similarity">
    <text evidence="1">Belongs to the ATP-dependent AMP-binding enzyme family.</text>
</comment>
<dbReference type="SUPFAM" id="SSF47336">
    <property type="entry name" value="ACP-like"/>
    <property type="match status" value="1"/>
</dbReference>
<evidence type="ECO:0000256" key="2">
    <source>
        <dbReference type="ARBA" id="ARBA00022450"/>
    </source>
</evidence>
<keyword evidence="3" id="KW-0597">Phosphoprotein</keyword>
<comment type="caution">
    <text evidence="6">The sequence shown here is derived from an EMBL/GenBank/DDBJ whole genome shotgun (WGS) entry which is preliminary data.</text>
</comment>
<accession>A0ABN1C4E9</accession>
<dbReference type="SUPFAM" id="SSF56801">
    <property type="entry name" value="Acetyl-CoA synthetase-like"/>
    <property type="match status" value="2"/>
</dbReference>
<dbReference type="SMART" id="SM00823">
    <property type="entry name" value="PKS_PP"/>
    <property type="match status" value="1"/>
</dbReference>
<keyword evidence="7" id="KW-1185">Reference proteome</keyword>
<dbReference type="EMBL" id="BAAAGS010000003">
    <property type="protein sequence ID" value="GAA0511621.1"/>
    <property type="molecule type" value="Genomic_DNA"/>
</dbReference>
<evidence type="ECO:0000259" key="5">
    <source>
        <dbReference type="PROSITE" id="PS50075"/>
    </source>
</evidence>
<dbReference type="PANTHER" id="PTHR22754">
    <property type="entry name" value="DISCO-INTERACTING PROTEIN 2 DIP2 -RELATED"/>
    <property type="match status" value="1"/>
</dbReference>
<dbReference type="InterPro" id="IPR013968">
    <property type="entry name" value="PKS_KR"/>
</dbReference>
<dbReference type="SMART" id="SM00822">
    <property type="entry name" value="PKS_KR"/>
    <property type="match status" value="1"/>
</dbReference>
<dbReference type="Gene3D" id="3.30.300.30">
    <property type="match status" value="1"/>
</dbReference>
<organism evidence="6 7">
    <name type="scientific">Saccharopolyspora erythraea</name>
    <name type="common">Streptomyces erythraeus</name>
    <dbReference type="NCBI Taxonomy" id="1836"/>
    <lineage>
        <taxon>Bacteria</taxon>
        <taxon>Bacillati</taxon>
        <taxon>Actinomycetota</taxon>
        <taxon>Actinomycetes</taxon>
        <taxon>Pseudonocardiales</taxon>
        <taxon>Pseudonocardiaceae</taxon>
        <taxon>Saccharopolyspora</taxon>
    </lineage>
</organism>
<dbReference type="PROSITE" id="PS00012">
    <property type="entry name" value="PHOSPHOPANTETHEINE"/>
    <property type="match status" value="1"/>
</dbReference>
<keyword evidence="2" id="KW-0596">Phosphopantetheine</keyword>
<dbReference type="Proteomes" id="UP001500729">
    <property type="component" value="Unassembled WGS sequence"/>
</dbReference>
<proteinExistence type="inferred from homology"/>
<dbReference type="Pfam" id="PF08659">
    <property type="entry name" value="KR"/>
    <property type="match status" value="1"/>
</dbReference>
<dbReference type="PROSITE" id="PS50075">
    <property type="entry name" value="CARRIER"/>
    <property type="match status" value="1"/>
</dbReference>
<evidence type="ECO:0000256" key="1">
    <source>
        <dbReference type="ARBA" id="ARBA00006432"/>
    </source>
</evidence>
<reference evidence="6 7" key="1">
    <citation type="journal article" date="2019" name="Int. J. Syst. Evol. Microbiol.">
        <title>The Global Catalogue of Microorganisms (GCM) 10K type strain sequencing project: providing services to taxonomists for standard genome sequencing and annotation.</title>
        <authorList>
            <consortium name="The Broad Institute Genomics Platform"/>
            <consortium name="The Broad Institute Genome Sequencing Center for Infectious Disease"/>
            <person name="Wu L."/>
            <person name="Ma J."/>
        </authorList>
    </citation>
    <scope>NUCLEOTIDE SEQUENCE [LARGE SCALE GENOMIC DNA]</scope>
    <source>
        <strain evidence="6 7">JCM 10303</strain>
    </source>
</reference>
<dbReference type="Gene3D" id="3.40.50.720">
    <property type="entry name" value="NAD(P)-binding Rossmann-like Domain"/>
    <property type="match status" value="1"/>
</dbReference>
<gene>
    <name evidence="6" type="ORF">GCM10009533_08120</name>
</gene>
<dbReference type="InterPro" id="IPR042099">
    <property type="entry name" value="ANL_N_sf"/>
</dbReference>
<dbReference type="CDD" id="cd08953">
    <property type="entry name" value="KR_2_SDR_x"/>
    <property type="match status" value="1"/>
</dbReference>
<evidence type="ECO:0000313" key="7">
    <source>
        <dbReference type="Proteomes" id="UP001500729"/>
    </source>
</evidence>
<protein>
    <recommendedName>
        <fullName evidence="5">Carrier domain-containing protein</fullName>
    </recommendedName>
</protein>
<feature type="region of interest" description="Disordered" evidence="4">
    <location>
        <begin position="28"/>
        <end position="58"/>
    </location>
</feature>
<dbReference type="Gene3D" id="1.10.1200.10">
    <property type="entry name" value="ACP-like"/>
    <property type="match status" value="1"/>
</dbReference>
<dbReference type="InterPro" id="IPR036736">
    <property type="entry name" value="ACP-like_sf"/>
</dbReference>
<dbReference type="InterPro" id="IPR057326">
    <property type="entry name" value="KR_dom"/>
</dbReference>
<dbReference type="InterPro" id="IPR020806">
    <property type="entry name" value="PKS_PP-bd"/>
</dbReference>
<dbReference type="InterPro" id="IPR009081">
    <property type="entry name" value="PP-bd_ACP"/>
</dbReference>
<feature type="domain" description="Carrier" evidence="5">
    <location>
        <begin position="1185"/>
        <end position="1260"/>
    </location>
</feature>
<dbReference type="Pfam" id="PF00501">
    <property type="entry name" value="AMP-binding"/>
    <property type="match status" value="1"/>
</dbReference>
<evidence type="ECO:0000256" key="4">
    <source>
        <dbReference type="SAM" id="MobiDB-lite"/>
    </source>
</evidence>
<dbReference type="RefSeq" id="WP_009948745.1">
    <property type="nucleotide sequence ID" value="NZ_BAAAGS010000003.1"/>
</dbReference>
<evidence type="ECO:0000313" key="6">
    <source>
        <dbReference type="EMBL" id="GAA0511621.1"/>
    </source>
</evidence>
<dbReference type="InterPro" id="IPR000873">
    <property type="entry name" value="AMP-dep_synth/lig_dom"/>
</dbReference>
<name>A0ABN1C4E9_SACER</name>
<dbReference type="Pfam" id="PF00550">
    <property type="entry name" value="PP-binding"/>
    <property type="match status" value="1"/>
</dbReference>
<evidence type="ECO:0000256" key="3">
    <source>
        <dbReference type="ARBA" id="ARBA00022553"/>
    </source>
</evidence>
<feature type="compositionally biased region" description="Low complexity" evidence="4">
    <location>
        <begin position="32"/>
        <end position="46"/>
    </location>
</feature>
<dbReference type="InterPro" id="IPR045851">
    <property type="entry name" value="AMP-bd_C_sf"/>
</dbReference>
<dbReference type="InterPro" id="IPR006162">
    <property type="entry name" value="Ppantetheine_attach_site"/>
</dbReference>